<gene>
    <name evidence="6" type="ORF">V6N12_006957</name>
</gene>
<keyword evidence="3" id="KW-0677">Repeat</keyword>
<evidence type="ECO:0000259" key="5">
    <source>
        <dbReference type="Pfam" id="PF08263"/>
    </source>
</evidence>
<dbReference type="InterPro" id="IPR051848">
    <property type="entry name" value="PGIP"/>
</dbReference>
<keyword evidence="2" id="KW-0433">Leucine-rich repeat</keyword>
<evidence type="ECO:0000256" key="1">
    <source>
        <dbReference type="ARBA" id="ARBA00004196"/>
    </source>
</evidence>
<dbReference type="Pfam" id="PF00560">
    <property type="entry name" value="LRR_1"/>
    <property type="match status" value="1"/>
</dbReference>
<evidence type="ECO:0000313" key="7">
    <source>
        <dbReference type="Proteomes" id="UP001472677"/>
    </source>
</evidence>
<dbReference type="Pfam" id="PF13855">
    <property type="entry name" value="LRR_8"/>
    <property type="match status" value="1"/>
</dbReference>
<dbReference type="PANTHER" id="PTHR48059">
    <property type="entry name" value="POLYGALACTURONASE INHIBITOR 1"/>
    <property type="match status" value="1"/>
</dbReference>
<evidence type="ECO:0000313" key="6">
    <source>
        <dbReference type="EMBL" id="KAK8568404.1"/>
    </source>
</evidence>
<reference evidence="6 7" key="1">
    <citation type="journal article" date="2024" name="G3 (Bethesda)">
        <title>Genome assembly of Hibiscus sabdariffa L. provides insights into metabolisms of medicinal natural products.</title>
        <authorList>
            <person name="Kim T."/>
        </authorList>
    </citation>
    <scope>NUCLEOTIDE SEQUENCE [LARGE SCALE GENOMIC DNA]</scope>
    <source>
        <strain evidence="6">TK-2024</strain>
        <tissue evidence="6">Old leaves</tissue>
    </source>
</reference>
<accession>A0ABR2F0B6</accession>
<evidence type="ECO:0000256" key="2">
    <source>
        <dbReference type="ARBA" id="ARBA00022614"/>
    </source>
</evidence>
<dbReference type="InterPro" id="IPR013210">
    <property type="entry name" value="LRR_N_plant-typ"/>
</dbReference>
<dbReference type="EMBL" id="JBBPBM010000009">
    <property type="protein sequence ID" value="KAK8568404.1"/>
    <property type="molecule type" value="Genomic_DNA"/>
</dbReference>
<comment type="similarity">
    <text evidence="4">Belongs to the polygalacturonase-inhibiting protein family.</text>
</comment>
<comment type="subcellular location">
    <subcellularLocation>
        <location evidence="1">Cell envelope</location>
    </subcellularLocation>
</comment>
<name>A0ABR2F0B6_9ROSI</name>
<dbReference type="Gene3D" id="3.80.10.10">
    <property type="entry name" value="Ribonuclease Inhibitor"/>
    <property type="match status" value="1"/>
</dbReference>
<dbReference type="SUPFAM" id="SSF52058">
    <property type="entry name" value="L domain-like"/>
    <property type="match status" value="1"/>
</dbReference>
<dbReference type="PANTHER" id="PTHR48059:SF30">
    <property type="entry name" value="OS06G0587000 PROTEIN"/>
    <property type="match status" value="1"/>
</dbReference>
<dbReference type="Pfam" id="PF08263">
    <property type="entry name" value="LRRNT_2"/>
    <property type="match status" value="1"/>
</dbReference>
<keyword evidence="7" id="KW-1185">Reference proteome</keyword>
<comment type="caution">
    <text evidence="6">The sequence shown here is derived from an EMBL/GenBank/DDBJ whole genome shotgun (WGS) entry which is preliminary data.</text>
</comment>
<evidence type="ECO:0000256" key="4">
    <source>
        <dbReference type="ARBA" id="ARBA00038043"/>
    </source>
</evidence>
<sequence length="228" mass="24825">MIGTRDSRFLSFSVFSYPPLSLAQTISEAPHVCSEADRAALLGFKVKIVTDTTESLSSWIGTDCCGEDWEGVQCNPARRVITLALQRPARDSSLYMKGTLSSSLGSLPFLEVLVISGMKLISGPIPDSFSKLTRLTQLVLEDNSLQGNIPLSFGQLSHLQTLFLAGNRLKGAVPPSLGNLRNLELMNLERNFLSGPIPSSFKTLLHLQSFDLSFNSLSGSIPEFIGQF</sequence>
<dbReference type="Proteomes" id="UP001472677">
    <property type="component" value="Unassembled WGS sequence"/>
</dbReference>
<proteinExistence type="inferred from homology"/>
<organism evidence="6 7">
    <name type="scientific">Hibiscus sabdariffa</name>
    <name type="common">roselle</name>
    <dbReference type="NCBI Taxonomy" id="183260"/>
    <lineage>
        <taxon>Eukaryota</taxon>
        <taxon>Viridiplantae</taxon>
        <taxon>Streptophyta</taxon>
        <taxon>Embryophyta</taxon>
        <taxon>Tracheophyta</taxon>
        <taxon>Spermatophyta</taxon>
        <taxon>Magnoliopsida</taxon>
        <taxon>eudicotyledons</taxon>
        <taxon>Gunneridae</taxon>
        <taxon>Pentapetalae</taxon>
        <taxon>rosids</taxon>
        <taxon>malvids</taxon>
        <taxon>Malvales</taxon>
        <taxon>Malvaceae</taxon>
        <taxon>Malvoideae</taxon>
        <taxon>Hibiscus</taxon>
    </lineage>
</organism>
<evidence type="ECO:0000256" key="3">
    <source>
        <dbReference type="ARBA" id="ARBA00022737"/>
    </source>
</evidence>
<dbReference type="InterPro" id="IPR001611">
    <property type="entry name" value="Leu-rich_rpt"/>
</dbReference>
<protein>
    <recommendedName>
        <fullName evidence="5">Leucine-rich repeat-containing N-terminal plant-type domain-containing protein</fullName>
    </recommendedName>
</protein>
<dbReference type="InterPro" id="IPR032675">
    <property type="entry name" value="LRR_dom_sf"/>
</dbReference>
<feature type="domain" description="Leucine-rich repeat-containing N-terminal plant-type" evidence="5">
    <location>
        <begin position="35"/>
        <end position="75"/>
    </location>
</feature>